<accession>A0A1I7HQ88</accession>
<evidence type="ECO:0000256" key="1">
    <source>
        <dbReference type="SAM" id="SignalP"/>
    </source>
</evidence>
<reference evidence="4" key="1">
    <citation type="submission" date="2016-10" db="EMBL/GenBank/DDBJ databases">
        <authorList>
            <person name="Varghese N."/>
            <person name="Submissions S."/>
        </authorList>
    </citation>
    <scope>NUCLEOTIDE SEQUENCE [LARGE SCALE GENOMIC DNA]</scope>
    <source>
        <strain evidence="4">CGMCC 1.11014</strain>
    </source>
</reference>
<evidence type="ECO:0000259" key="2">
    <source>
        <dbReference type="Pfam" id="PF13472"/>
    </source>
</evidence>
<dbReference type="Pfam" id="PF13472">
    <property type="entry name" value="Lipase_GDSL_2"/>
    <property type="match status" value="1"/>
</dbReference>
<feature type="chain" id="PRO_5011625255" evidence="1">
    <location>
        <begin position="27"/>
        <end position="245"/>
    </location>
</feature>
<gene>
    <name evidence="3" type="ORF">SAMN05216552_1006108</name>
</gene>
<dbReference type="InterPro" id="IPR013830">
    <property type="entry name" value="SGNH_hydro"/>
</dbReference>
<dbReference type="Gene3D" id="3.40.50.1110">
    <property type="entry name" value="SGNH hydrolase"/>
    <property type="match status" value="1"/>
</dbReference>
<evidence type="ECO:0000313" key="4">
    <source>
        <dbReference type="Proteomes" id="UP000199391"/>
    </source>
</evidence>
<keyword evidence="1" id="KW-0732">Signal</keyword>
<name>A0A1I7HQ88_9BURK</name>
<feature type="domain" description="SGNH hydrolase-type esterase" evidence="2">
    <location>
        <begin position="68"/>
        <end position="230"/>
    </location>
</feature>
<dbReference type="OrthoDB" id="9790057at2"/>
<keyword evidence="4" id="KW-1185">Reference proteome</keyword>
<protein>
    <submittedName>
        <fullName evidence="3">Beta-glucosidase</fullName>
    </submittedName>
</protein>
<dbReference type="STRING" id="1035707.SAMN05216552_1006108"/>
<organism evidence="3 4">
    <name type="scientific">Pseudoduganella namucuonensis</name>
    <dbReference type="NCBI Taxonomy" id="1035707"/>
    <lineage>
        <taxon>Bacteria</taxon>
        <taxon>Pseudomonadati</taxon>
        <taxon>Pseudomonadota</taxon>
        <taxon>Betaproteobacteria</taxon>
        <taxon>Burkholderiales</taxon>
        <taxon>Oxalobacteraceae</taxon>
        <taxon>Telluria group</taxon>
        <taxon>Pseudoduganella</taxon>
    </lineage>
</organism>
<dbReference type="InterPro" id="IPR036514">
    <property type="entry name" value="SGNH_hydro_sf"/>
</dbReference>
<proteinExistence type="predicted"/>
<dbReference type="GO" id="GO:0004622">
    <property type="term" value="F:phosphatidylcholine lysophospholipase activity"/>
    <property type="evidence" value="ECO:0007669"/>
    <property type="project" value="TreeGrafter"/>
</dbReference>
<dbReference type="InterPro" id="IPR051532">
    <property type="entry name" value="Ester_Hydrolysis_Enzymes"/>
</dbReference>
<dbReference type="PANTHER" id="PTHR30383:SF5">
    <property type="entry name" value="SGNH HYDROLASE-TYPE ESTERASE DOMAIN-CONTAINING PROTEIN"/>
    <property type="match status" value="1"/>
</dbReference>
<dbReference type="RefSeq" id="WP_093555118.1">
    <property type="nucleotide sequence ID" value="NZ_FPBO01000006.1"/>
</dbReference>
<sequence>MTLPRPSRLAAAAALALSLLAGPGHADGIGATPAPRAKAYPWMTIERWNDMVAQQNARALQGGVDLMFVGDSITEGWTPALWERYFGAYRPANFGVGGDHSGNLLWRLRQAPLRGLDPKAVVLLIGVNNLNLAPETPEQTFAGVKAVVAQLRASYPGARILLNAVFPYEQSHASPRRAQVAELNRLIATLGDERQVFFRDYGPLMLDAQGDIPAAIMPDFLHPNEQGYRIWGEAMLPDIRKLMQK</sequence>
<dbReference type="AlphaFoldDB" id="A0A1I7HQ88"/>
<feature type="signal peptide" evidence="1">
    <location>
        <begin position="1"/>
        <end position="26"/>
    </location>
</feature>
<dbReference type="Proteomes" id="UP000199391">
    <property type="component" value="Unassembled WGS sequence"/>
</dbReference>
<dbReference type="PANTHER" id="PTHR30383">
    <property type="entry name" value="THIOESTERASE 1/PROTEASE 1/LYSOPHOSPHOLIPASE L1"/>
    <property type="match status" value="1"/>
</dbReference>
<evidence type="ECO:0000313" key="3">
    <source>
        <dbReference type="EMBL" id="SFU62915.1"/>
    </source>
</evidence>
<dbReference type="EMBL" id="FPBO01000006">
    <property type="protein sequence ID" value="SFU62915.1"/>
    <property type="molecule type" value="Genomic_DNA"/>
</dbReference>
<dbReference type="SUPFAM" id="SSF52266">
    <property type="entry name" value="SGNH hydrolase"/>
    <property type="match status" value="1"/>
</dbReference>